<dbReference type="EMBL" id="JBHRYD010000004">
    <property type="protein sequence ID" value="MFC3704444.1"/>
    <property type="molecule type" value="Genomic_DNA"/>
</dbReference>
<protein>
    <recommendedName>
        <fullName evidence="3">Type II toxin-antitoxin system MqsA family antitoxin</fullName>
    </recommendedName>
</protein>
<accession>A0ABV7WZX2</accession>
<reference evidence="2" key="1">
    <citation type="journal article" date="2019" name="Int. J. Syst. Evol. Microbiol.">
        <title>The Global Catalogue of Microorganisms (GCM) 10K type strain sequencing project: providing services to taxonomists for standard genome sequencing and annotation.</title>
        <authorList>
            <consortium name="The Broad Institute Genomics Platform"/>
            <consortium name="The Broad Institute Genome Sequencing Center for Infectious Disease"/>
            <person name="Wu L."/>
            <person name="Ma J."/>
        </authorList>
    </citation>
    <scope>NUCLEOTIDE SEQUENCE [LARGE SCALE GENOMIC DNA]</scope>
    <source>
        <strain evidence="2">KCTC 42281</strain>
    </source>
</reference>
<organism evidence="1 2">
    <name type="scientific">Devosia honganensis</name>
    <dbReference type="NCBI Taxonomy" id="1610527"/>
    <lineage>
        <taxon>Bacteria</taxon>
        <taxon>Pseudomonadati</taxon>
        <taxon>Pseudomonadota</taxon>
        <taxon>Alphaproteobacteria</taxon>
        <taxon>Hyphomicrobiales</taxon>
        <taxon>Devosiaceae</taxon>
        <taxon>Devosia</taxon>
    </lineage>
</organism>
<dbReference type="RefSeq" id="WP_380096155.1">
    <property type="nucleotide sequence ID" value="NZ_JBHRYD010000004.1"/>
</dbReference>
<keyword evidence="2" id="KW-1185">Reference proteome</keyword>
<proteinExistence type="predicted"/>
<gene>
    <name evidence="1" type="ORF">ACFOOL_06715</name>
</gene>
<sequence length="83" mass="9154">MATASTRLPETMVSPETGETLFRDIRPVRISYGEDSIVVDLPGYYPRYGNDGVHVGDDMRTADKALEILKKRAAERQSGPTPS</sequence>
<name>A0ABV7WZX2_9HYPH</name>
<comment type="caution">
    <text evidence="1">The sequence shown here is derived from an EMBL/GenBank/DDBJ whole genome shotgun (WGS) entry which is preliminary data.</text>
</comment>
<evidence type="ECO:0000313" key="2">
    <source>
        <dbReference type="Proteomes" id="UP001595613"/>
    </source>
</evidence>
<evidence type="ECO:0000313" key="1">
    <source>
        <dbReference type="EMBL" id="MFC3704444.1"/>
    </source>
</evidence>
<dbReference type="Proteomes" id="UP001595613">
    <property type="component" value="Unassembled WGS sequence"/>
</dbReference>
<evidence type="ECO:0008006" key="3">
    <source>
        <dbReference type="Google" id="ProtNLM"/>
    </source>
</evidence>